<evidence type="ECO:0000259" key="2">
    <source>
        <dbReference type="SMART" id="SM00181"/>
    </source>
</evidence>
<feature type="domain" description="EGF-like" evidence="2">
    <location>
        <begin position="319"/>
        <end position="355"/>
    </location>
</feature>
<dbReference type="VEuPathDB" id="VectorBase:PPAI000760"/>
<dbReference type="VEuPathDB" id="VectorBase:PPAPM1_007916"/>
<dbReference type="AlphaFoldDB" id="A0A1B0D088"/>
<evidence type="ECO:0000313" key="3">
    <source>
        <dbReference type="EnsemblMetazoa" id="PPAI000760-PA"/>
    </source>
</evidence>
<dbReference type="SMART" id="SM00181">
    <property type="entry name" value="EGF"/>
    <property type="match status" value="5"/>
</dbReference>
<dbReference type="PANTHER" id="PTHR22963">
    <property type="entry name" value="ENDOGLIN-RELATED"/>
    <property type="match status" value="1"/>
</dbReference>
<dbReference type="InterPro" id="IPR000742">
    <property type="entry name" value="EGF"/>
</dbReference>
<sequence>LCLSHCTTNNKKHPKHYLLFPEHLDQECQSDVDCPSEKACIGGQCSDPCTMRGACGENALCQTVLHRPRCTCPNCYVGRPHIECTPDPNCAAQTTPRPNVVPVRACREDSDCHQTLHCDTNGQCTDPCENPTYVCEGNKRCETRRHRPVCVCKAGFIVNEYGELICAPETRECHRDDECASNKGCIEGRCVNPCAENARRGRPCPSDKQCQVVDRKAVCICMKDCHPSLSICLRDTGCPSDKACRNYQCVNPCDHATCAANSPCYVEDHKPICKFCPPGFVADARNGCLKAVIEEKMICSKHEDCDDKKHCRMGICENPCTTVICGILAHCNATNHTAQCLCLPGLTGDPYVKCFLTQVQEVTTEGIQSKSYTESETEEILTSTPFETSTQYLDVRFNTDISRETTIETTTTKQQTTTTTEESLISTQTTPESVIIDTTTGKTTMLYETTTTEGVAETTTFREMIPETTGTTTTTESVILDLTTNKTTIVTQTPTTESNNPKLLPFLPLTKLQHTTTTYPEETTSGQTTTEEEVTQSQSTTRGSTYVYEETTQEEFTKPETTTTTTTVVQQSTTTESFTEGRTLSESTTIFTETSTPKVTTETVSETSETTSTEGSSTPETTTMLLETSTSQGTTGSSETTSTEESNIPNTTKMLYETSSSGSTTRSYITTEAPGTTTASVTIPEIEGRHGGTEPAETITTISEG</sequence>
<feature type="region of interest" description="Disordered" evidence="1">
    <location>
        <begin position="409"/>
        <end position="429"/>
    </location>
</feature>
<evidence type="ECO:0000313" key="4">
    <source>
        <dbReference type="Proteomes" id="UP000092462"/>
    </source>
</evidence>
<feature type="domain" description="EGF-like" evidence="2">
    <location>
        <begin position="193"/>
        <end position="233"/>
    </location>
</feature>
<protein>
    <recommendedName>
        <fullName evidence="2">EGF-like domain-containing protein</fullName>
    </recommendedName>
</protein>
<organism evidence="3 4">
    <name type="scientific">Phlebotomus papatasi</name>
    <name type="common">Sandfly</name>
    <dbReference type="NCBI Taxonomy" id="29031"/>
    <lineage>
        <taxon>Eukaryota</taxon>
        <taxon>Metazoa</taxon>
        <taxon>Ecdysozoa</taxon>
        <taxon>Arthropoda</taxon>
        <taxon>Hexapoda</taxon>
        <taxon>Insecta</taxon>
        <taxon>Pterygota</taxon>
        <taxon>Neoptera</taxon>
        <taxon>Endopterygota</taxon>
        <taxon>Diptera</taxon>
        <taxon>Nematocera</taxon>
        <taxon>Psychodoidea</taxon>
        <taxon>Psychodidae</taxon>
        <taxon>Phlebotomus</taxon>
        <taxon>Phlebotomus</taxon>
    </lineage>
</organism>
<feature type="region of interest" description="Disordered" evidence="1">
    <location>
        <begin position="557"/>
        <end position="651"/>
    </location>
</feature>
<reference evidence="3" key="1">
    <citation type="submission" date="2022-08" db="UniProtKB">
        <authorList>
            <consortium name="EnsemblMetazoa"/>
        </authorList>
    </citation>
    <scope>IDENTIFICATION</scope>
    <source>
        <strain evidence="3">Israel</strain>
    </source>
</reference>
<accession>A0A1B0D088</accession>
<dbReference type="PANTHER" id="PTHR22963:SF39">
    <property type="entry name" value="DUMPY"/>
    <property type="match status" value="1"/>
</dbReference>
<keyword evidence="4" id="KW-1185">Reference proteome</keyword>
<name>A0A1B0D088_PHLPP</name>
<feature type="domain" description="EGF-like" evidence="2">
    <location>
        <begin position="248"/>
        <end position="289"/>
    </location>
</feature>
<dbReference type="EMBL" id="AJVK01002272">
    <property type="status" value="NOT_ANNOTATED_CDS"/>
    <property type="molecule type" value="Genomic_DNA"/>
</dbReference>
<feature type="region of interest" description="Disordered" evidence="1">
    <location>
        <begin position="519"/>
        <end position="544"/>
    </location>
</feature>
<feature type="domain" description="EGF-like" evidence="2">
    <location>
        <begin position="48"/>
        <end position="85"/>
    </location>
</feature>
<dbReference type="EnsemblMetazoa" id="PPAI000760-RA">
    <property type="protein sequence ID" value="PPAI000760-PA"/>
    <property type="gene ID" value="PPAI000760"/>
</dbReference>
<feature type="compositionally biased region" description="Low complexity" evidence="1">
    <location>
        <begin position="519"/>
        <end position="541"/>
    </location>
</feature>
<feature type="domain" description="EGF-like" evidence="2">
    <location>
        <begin position="127"/>
        <end position="167"/>
    </location>
</feature>
<proteinExistence type="predicted"/>
<dbReference type="Proteomes" id="UP000092462">
    <property type="component" value="Unassembled WGS sequence"/>
</dbReference>
<feature type="compositionally biased region" description="Low complexity" evidence="1">
    <location>
        <begin position="559"/>
        <end position="646"/>
    </location>
</feature>
<evidence type="ECO:0000256" key="1">
    <source>
        <dbReference type="SAM" id="MobiDB-lite"/>
    </source>
</evidence>